<protein>
    <submittedName>
        <fullName evidence="2">Uncharacterized protein</fullName>
    </submittedName>
</protein>
<evidence type="ECO:0000313" key="2">
    <source>
        <dbReference type="EMBL" id="SPD86655.1"/>
    </source>
</evidence>
<proteinExistence type="predicted"/>
<accession>A0A2N9JGM2</accession>
<feature type="transmembrane region" description="Helical" evidence="1">
    <location>
        <begin position="94"/>
        <end position="115"/>
    </location>
</feature>
<feature type="transmembrane region" description="Helical" evidence="1">
    <location>
        <begin position="45"/>
        <end position="62"/>
    </location>
</feature>
<evidence type="ECO:0000313" key="3">
    <source>
        <dbReference type="Proteomes" id="UP000238164"/>
    </source>
</evidence>
<dbReference type="AlphaFoldDB" id="A0A2N9JGM2"/>
<keyword evidence="1" id="KW-1133">Transmembrane helix</keyword>
<gene>
    <name evidence="2" type="ORF">MPLG2_1619</name>
</gene>
<keyword evidence="1" id="KW-0812">Transmembrane</keyword>
<dbReference type="EMBL" id="LT985188">
    <property type="protein sequence ID" value="SPD86655.1"/>
    <property type="molecule type" value="Genomic_DNA"/>
</dbReference>
<sequence length="120" mass="13075">MARTNELTPPAWELEEIANSKGGPGVVFRDLGDAVKTMPAAMHKLGFVFGFQWYAMFIYWQFVSLSVGESVFGVTPDQKEAFQQAAGWSGLMNASYNAVTMIAAWALATGATSVWSPTRC</sequence>
<evidence type="ECO:0000256" key="1">
    <source>
        <dbReference type="SAM" id="Phobius"/>
    </source>
</evidence>
<name>A0A2N9JGM2_9ACTN</name>
<reference evidence="2 3" key="1">
    <citation type="submission" date="2018-02" db="EMBL/GenBank/DDBJ databases">
        <authorList>
            <person name="Cohen D.B."/>
            <person name="Kent A.D."/>
        </authorList>
    </citation>
    <scope>NUCLEOTIDE SEQUENCE [LARGE SCALE GENOMIC DNA]</scope>
    <source>
        <strain evidence="2">1</strain>
    </source>
</reference>
<dbReference type="KEGG" id="mgg:MPLG2_1619"/>
<keyword evidence="3" id="KW-1185">Reference proteome</keyword>
<dbReference type="Proteomes" id="UP000238164">
    <property type="component" value="Chromosome 1"/>
</dbReference>
<organism evidence="2 3">
    <name type="scientific">Micropruina glycogenica</name>
    <dbReference type="NCBI Taxonomy" id="75385"/>
    <lineage>
        <taxon>Bacteria</taxon>
        <taxon>Bacillati</taxon>
        <taxon>Actinomycetota</taxon>
        <taxon>Actinomycetes</taxon>
        <taxon>Propionibacteriales</taxon>
        <taxon>Nocardioidaceae</taxon>
        <taxon>Micropruina</taxon>
    </lineage>
</organism>
<keyword evidence="1" id="KW-0472">Membrane</keyword>